<sequence length="219" mass="24415">MPSVTCDTIQIEGTTLFALCSDNSANYQDVELDLNFCFTFNSVSNLFESIELEFKLEDADGIVDSSRSVVDVTLISSFKLSKLLREPAFYKAITDVAERAESDAQDQRSAIMSQMNEEIQAINEEMKELKEKLEKVANRSRKATEEVNEKLESISKKSSERFERETTTLINAVAKMAMKAVYAQIRELELKVLSVEQQTAYGVNWPPPPYKAGGTAGGG</sequence>
<accession>A0AAD7N7G9</accession>
<reference evidence="2" key="1">
    <citation type="submission" date="2023-03" db="EMBL/GenBank/DDBJ databases">
        <title>Massive genome expansion in bonnet fungi (Mycena s.s.) driven by repeated elements and novel gene families across ecological guilds.</title>
        <authorList>
            <consortium name="Lawrence Berkeley National Laboratory"/>
            <person name="Harder C.B."/>
            <person name="Miyauchi S."/>
            <person name="Viragh M."/>
            <person name="Kuo A."/>
            <person name="Thoen E."/>
            <person name="Andreopoulos B."/>
            <person name="Lu D."/>
            <person name="Skrede I."/>
            <person name="Drula E."/>
            <person name="Henrissat B."/>
            <person name="Morin E."/>
            <person name="Kohler A."/>
            <person name="Barry K."/>
            <person name="LaButti K."/>
            <person name="Morin E."/>
            <person name="Salamov A."/>
            <person name="Lipzen A."/>
            <person name="Mereny Z."/>
            <person name="Hegedus B."/>
            <person name="Baldrian P."/>
            <person name="Stursova M."/>
            <person name="Weitz H."/>
            <person name="Taylor A."/>
            <person name="Grigoriev I.V."/>
            <person name="Nagy L.G."/>
            <person name="Martin F."/>
            <person name="Kauserud H."/>
        </authorList>
    </citation>
    <scope>NUCLEOTIDE SEQUENCE</scope>
    <source>
        <strain evidence="2">CBHHK182m</strain>
    </source>
</reference>
<keyword evidence="3" id="KW-1185">Reference proteome</keyword>
<organism evidence="2 3">
    <name type="scientific">Mycena metata</name>
    <dbReference type="NCBI Taxonomy" id="1033252"/>
    <lineage>
        <taxon>Eukaryota</taxon>
        <taxon>Fungi</taxon>
        <taxon>Dikarya</taxon>
        <taxon>Basidiomycota</taxon>
        <taxon>Agaricomycotina</taxon>
        <taxon>Agaricomycetes</taxon>
        <taxon>Agaricomycetidae</taxon>
        <taxon>Agaricales</taxon>
        <taxon>Marasmiineae</taxon>
        <taxon>Mycenaceae</taxon>
        <taxon>Mycena</taxon>
    </lineage>
</organism>
<comment type="caution">
    <text evidence="2">The sequence shown here is derived from an EMBL/GenBank/DDBJ whole genome shotgun (WGS) entry which is preliminary data.</text>
</comment>
<proteinExistence type="predicted"/>
<dbReference type="SUPFAM" id="SSF51322">
    <property type="entry name" value="Cyanovirin-N"/>
    <property type="match status" value="1"/>
</dbReference>
<dbReference type="InterPro" id="IPR036673">
    <property type="entry name" value="Cyanovirin-N_sf"/>
</dbReference>
<protein>
    <submittedName>
        <fullName evidence="2">Uncharacterized protein</fullName>
    </submittedName>
</protein>
<dbReference type="EMBL" id="JARKIB010000070">
    <property type="protein sequence ID" value="KAJ7749193.1"/>
    <property type="molecule type" value="Genomic_DNA"/>
</dbReference>
<evidence type="ECO:0000313" key="3">
    <source>
        <dbReference type="Proteomes" id="UP001215598"/>
    </source>
</evidence>
<gene>
    <name evidence="2" type="ORF">B0H16DRAFT_1847403</name>
</gene>
<dbReference type="AlphaFoldDB" id="A0AAD7N7G9"/>
<dbReference type="Proteomes" id="UP001215598">
    <property type="component" value="Unassembled WGS sequence"/>
</dbReference>
<dbReference type="Gene3D" id="2.30.60.10">
    <property type="entry name" value="Cyanovirin-N"/>
    <property type="match status" value="1"/>
</dbReference>
<evidence type="ECO:0000256" key="1">
    <source>
        <dbReference type="SAM" id="Coils"/>
    </source>
</evidence>
<keyword evidence="1" id="KW-0175">Coiled coil</keyword>
<name>A0AAD7N7G9_9AGAR</name>
<feature type="coiled-coil region" evidence="1">
    <location>
        <begin position="112"/>
        <end position="150"/>
    </location>
</feature>
<evidence type="ECO:0000313" key="2">
    <source>
        <dbReference type="EMBL" id="KAJ7749193.1"/>
    </source>
</evidence>